<keyword evidence="2 4" id="KW-0442">Lipid degradation</keyword>
<keyword evidence="1 4" id="KW-0378">Hydrolase</keyword>
<evidence type="ECO:0000256" key="4">
    <source>
        <dbReference type="PROSITE-ProRule" id="PRU01161"/>
    </source>
</evidence>
<feature type="active site" description="Proton acceptor" evidence="4">
    <location>
        <position position="203"/>
    </location>
</feature>
<feature type="short sequence motif" description="GXSXG" evidence="4">
    <location>
        <begin position="42"/>
        <end position="46"/>
    </location>
</feature>
<proteinExistence type="predicted"/>
<feature type="domain" description="PNPLA" evidence="5">
    <location>
        <begin position="8"/>
        <end position="216"/>
    </location>
</feature>
<feature type="short sequence motif" description="DGA/G" evidence="4">
    <location>
        <begin position="203"/>
        <end position="205"/>
    </location>
</feature>
<comment type="caution">
    <text evidence="4">Lacks conserved residue(s) required for the propagation of feature annotation.</text>
</comment>
<reference evidence="6 7" key="1">
    <citation type="submission" date="2024-03" db="EMBL/GenBank/DDBJ databases">
        <title>Actinomycetospora sp. OC33-EN06, a novel actinomycete isolated from wild orchid (Aerides multiflora).</title>
        <authorList>
            <person name="Suriyachadkun C."/>
        </authorList>
    </citation>
    <scope>NUCLEOTIDE SEQUENCE [LARGE SCALE GENOMIC DNA]</scope>
    <source>
        <strain evidence="6 7">OC33-EN06</strain>
    </source>
</reference>
<accession>A0ABU8MZS8</accession>
<dbReference type="Gene3D" id="3.40.1090.10">
    <property type="entry name" value="Cytosolic phospholipase A2 catalytic domain"/>
    <property type="match status" value="2"/>
</dbReference>
<evidence type="ECO:0000256" key="1">
    <source>
        <dbReference type="ARBA" id="ARBA00022801"/>
    </source>
</evidence>
<dbReference type="InterPro" id="IPR002641">
    <property type="entry name" value="PNPLA_dom"/>
</dbReference>
<protein>
    <submittedName>
        <fullName evidence="6">Patatin-like phospholipase family protein</fullName>
    </submittedName>
</protein>
<dbReference type="InterPro" id="IPR016035">
    <property type="entry name" value="Acyl_Trfase/lysoPLipase"/>
</dbReference>
<dbReference type="Proteomes" id="UP001370100">
    <property type="component" value="Unassembled WGS sequence"/>
</dbReference>
<keyword evidence="7" id="KW-1185">Reference proteome</keyword>
<organism evidence="6 7">
    <name type="scientific">Actinomycetospora aeridis</name>
    <dbReference type="NCBI Taxonomy" id="3129231"/>
    <lineage>
        <taxon>Bacteria</taxon>
        <taxon>Bacillati</taxon>
        <taxon>Actinomycetota</taxon>
        <taxon>Actinomycetes</taxon>
        <taxon>Pseudonocardiales</taxon>
        <taxon>Pseudonocardiaceae</taxon>
        <taxon>Actinomycetospora</taxon>
    </lineage>
</organism>
<keyword evidence="3 4" id="KW-0443">Lipid metabolism</keyword>
<dbReference type="PANTHER" id="PTHR14226:SF29">
    <property type="entry name" value="NEUROPATHY TARGET ESTERASE SWS"/>
    <property type="match status" value="1"/>
</dbReference>
<dbReference type="EMBL" id="JBBEGL010000001">
    <property type="protein sequence ID" value="MEJ2885224.1"/>
    <property type="molecule type" value="Genomic_DNA"/>
</dbReference>
<dbReference type="RefSeq" id="WP_337711716.1">
    <property type="nucleotide sequence ID" value="NZ_JBBEGL010000001.1"/>
</dbReference>
<dbReference type="PROSITE" id="PS51635">
    <property type="entry name" value="PNPLA"/>
    <property type="match status" value="1"/>
</dbReference>
<gene>
    <name evidence="6" type="ORF">WCD41_02080</name>
</gene>
<evidence type="ECO:0000256" key="3">
    <source>
        <dbReference type="ARBA" id="ARBA00023098"/>
    </source>
</evidence>
<feature type="active site" description="Nucleophile" evidence="4">
    <location>
        <position position="44"/>
    </location>
</feature>
<evidence type="ECO:0000256" key="2">
    <source>
        <dbReference type="ARBA" id="ARBA00022963"/>
    </source>
</evidence>
<sequence length="360" mass="39136">MSGARIGLALSGGGFRATAFGLGALRGLHDLDLLRHVDVVSGVSGGSLLAAMWAYGPTSFDEFDDTVVELLRSGLQIETARRAASPRRLIRRHNRTRRPGGLTDVLADTIACRPFGARLLPEVTHPHLSTMLAATDLASGNAVRFGSDRSSCSRFGEILDPIPVCDAVAASCAYPVFLPPLTRTYTFRTRFGEPEGKRLRMTDGGVYDNMGISPLMPGRSRTHTAQVYDPDYIVAVDAASGRETDPSPTPRGIYRLTLARSFDITHTKTQDGNRAQLHTVATNGQLRGFVHAYLGMQDRNLPIHVEDYVPRCAVDSIGTSFKALTETELQALTTRGEQLTRVLTAHYHPELAAPRTDRAP</sequence>
<name>A0ABU8MZS8_9PSEU</name>
<dbReference type="Pfam" id="PF01734">
    <property type="entry name" value="Patatin"/>
    <property type="match status" value="1"/>
</dbReference>
<evidence type="ECO:0000259" key="5">
    <source>
        <dbReference type="PROSITE" id="PS51635"/>
    </source>
</evidence>
<evidence type="ECO:0000313" key="6">
    <source>
        <dbReference type="EMBL" id="MEJ2885224.1"/>
    </source>
</evidence>
<dbReference type="SUPFAM" id="SSF52151">
    <property type="entry name" value="FabD/lysophospholipase-like"/>
    <property type="match status" value="1"/>
</dbReference>
<dbReference type="InterPro" id="IPR050301">
    <property type="entry name" value="NTE"/>
</dbReference>
<comment type="caution">
    <text evidence="6">The sequence shown here is derived from an EMBL/GenBank/DDBJ whole genome shotgun (WGS) entry which is preliminary data.</text>
</comment>
<evidence type="ECO:0000313" key="7">
    <source>
        <dbReference type="Proteomes" id="UP001370100"/>
    </source>
</evidence>
<dbReference type="PANTHER" id="PTHR14226">
    <property type="entry name" value="NEUROPATHY TARGET ESTERASE/SWISS CHEESE D.MELANOGASTER"/>
    <property type="match status" value="1"/>
</dbReference>